<gene>
    <name evidence="1" type="ORF">BIW11_02137</name>
</gene>
<accession>A0A1V9X2F0</accession>
<dbReference type="InParanoid" id="A0A1V9X2F0"/>
<dbReference type="EMBL" id="MNPL01027532">
    <property type="protein sequence ID" value="OQR67755.1"/>
    <property type="molecule type" value="Genomic_DNA"/>
</dbReference>
<dbReference type="Proteomes" id="UP000192247">
    <property type="component" value="Unassembled WGS sequence"/>
</dbReference>
<dbReference type="AlphaFoldDB" id="A0A1V9X2F0"/>
<evidence type="ECO:0000313" key="1">
    <source>
        <dbReference type="EMBL" id="OQR67755.1"/>
    </source>
</evidence>
<evidence type="ECO:0000313" key="2">
    <source>
        <dbReference type="Proteomes" id="UP000192247"/>
    </source>
</evidence>
<organism evidence="1 2">
    <name type="scientific">Tropilaelaps mercedesae</name>
    <dbReference type="NCBI Taxonomy" id="418985"/>
    <lineage>
        <taxon>Eukaryota</taxon>
        <taxon>Metazoa</taxon>
        <taxon>Ecdysozoa</taxon>
        <taxon>Arthropoda</taxon>
        <taxon>Chelicerata</taxon>
        <taxon>Arachnida</taxon>
        <taxon>Acari</taxon>
        <taxon>Parasitiformes</taxon>
        <taxon>Mesostigmata</taxon>
        <taxon>Gamasina</taxon>
        <taxon>Dermanyssoidea</taxon>
        <taxon>Laelapidae</taxon>
        <taxon>Tropilaelaps</taxon>
    </lineage>
</organism>
<proteinExistence type="predicted"/>
<comment type="caution">
    <text evidence="1">The sequence shown here is derived from an EMBL/GenBank/DDBJ whole genome shotgun (WGS) entry which is preliminary data.</text>
</comment>
<reference evidence="1 2" key="1">
    <citation type="journal article" date="2017" name="Gigascience">
        <title>Draft genome of the honey bee ectoparasitic mite, Tropilaelaps mercedesae, is shaped by the parasitic life history.</title>
        <authorList>
            <person name="Dong X."/>
            <person name="Armstrong S.D."/>
            <person name="Xia D."/>
            <person name="Makepeace B.L."/>
            <person name="Darby A.C."/>
            <person name="Kadowaki T."/>
        </authorList>
    </citation>
    <scope>NUCLEOTIDE SEQUENCE [LARGE SCALE GENOMIC DNA]</scope>
    <source>
        <strain evidence="1">Wuxi-XJTLU</strain>
    </source>
</reference>
<sequence length="142" mass="15557">MRDACLSCEAQQKVLDLVPEMPEETRPSAFDGVAFKRTTPMDEEIGASSALRVPVNPCVTSPSRKVTVTNAGGRCRTVYVKQSTAESHRGVTIVKAINRNSASQVNACRTLKRDTDLHSERRRTTLSLRTSEAVQKVTAQVP</sequence>
<keyword evidence="2" id="KW-1185">Reference proteome</keyword>
<name>A0A1V9X2F0_9ACAR</name>
<protein>
    <submittedName>
        <fullName evidence="1">Uncharacterized protein</fullName>
    </submittedName>
</protein>